<dbReference type="OrthoDB" id="1933717at2759"/>
<dbReference type="SUPFAM" id="SSF51735">
    <property type="entry name" value="NAD(P)-binding Rossmann-fold domains"/>
    <property type="match status" value="1"/>
</dbReference>
<dbReference type="InterPro" id="IPR036291">
    <property type="entry name" value="NAD(P)-bd_dom_sf"/>
</dbReference>
<organism evidence="3 4">
    <name type="scientific">Aplosporella prunicola CBS 121167</name>
    <dbReference type="NCBI Taxonomy" id="1176127"/>
    <lineage>
        <taxon>Eukaryota</taxon>
        <taxon>Fungi</taxon>
        <taxon>Dikarya</taxon>
        <taxon>Ascomycota</taxon>
        <taxon>Pezizomycotina</taxon>
        <taxon>Dothideomycetes</taxon>
        <taxon>Dothideomycetes incertae sedis</taxon>
        <taxon>Botryosphaeriales</taxon>
        <taxon>Aplosporellaceae</taxon>
        <taxon>Aplosporella</taxon>
    </lineage>
</organism>
<proteinExistence type="inferred from homology"/>
<dbReference type="GO" id="GO:0005737">
    <property type="term" value="C:cytoplasm"/>
    <property type="evidence" value="ECO:0007669"/>
    <property type="project" value="TreeGrafter"/>
</dbReference>
<comment type="similarity">
    <text evidence="1 2">Belongs to the short-chain dehydrogenases/reductases (SDR) family.</text>
</comment>
<evidence type="ECO:0000313" key="3">
    <source>
        <dbReference type="EMBL" id="KAF2137365.1"/>
    </source>
</evidence>
<dbReference type="InterPro" id="IPR051468">
    <property type="entry name" value="Fungal_SecMetab_SDRs"/>
</dbReference>
<dbReference type="GeneID" id="54295939"/>
<dbReference type="PRINTS" id="PR00081">
    <property type="entry name" value="GDHRDH"/>
</dbReference>
<dbReference type="Gene3D" id="3.40.50.720">
    <property type="entry name" value="NAD(P)-binding Rossmann-like Domain"/>
    <property type="match status" value="1"/>
</dbReference>
<name>A0A6A6B279_9PEZI</name>
<dbReference type="InterPro" id="IPR002347">
    <property type="entry name" value="SDR_fam"/>
</dbReference>
<reference evidence="3" key="1">
    <citation type="journal article" date="2020" name="Stud. Mycol.">
        <title>101 Dothideomycetes genomes: a test case for predicting lifestyles and emergence of pathogens.</title>
        <authorList>
            <person name="Haridas S."/>
            <person name="Albert R."/>
            <person name="Binder M."/>
            <person name="Bloem J."/>
            <person name="Labutti K."/>
            <person name="Salamov A."/>
            <person name="Andreopoulos B."/>
            <person name="Baker S."/>
            <person name="Barry K."/>
            <person name="Bills G."/>
            <person name="Bluhm B."/>
            <person name="Cannon C."/>
            <person name="Castanera R."/>
            <person name="Culley D."/>
            <person name="Daum C."/>
            <person name="Ezra D."/>
            <person name="Gonzalez J."/>
            <person name="Henrissat B."/>
            <person name="Kuo A."/>
            <person name="Liang C."/>
            <person name="Lipzen A."/>
            <person name="Lutzoni F."/>
            <person name="Magnuson J."/>
            <person name="Mondo S."/>
            <person name="Nolan M."/>
            <person name="Ohm R."/>
            <person name="Pangilinan J."/>
            <person name="Park H.-J."/>
            <person name="Ramirez L."/>
            <person name="Alfaro M."/>
            <person name="Sun H."/>
            <person name="Tritt A."/>
            <person name="Yoshinaga Y."/>
            <person name="Zwiers L.-H."/>
            <person name="Turgeon B."/>
            <person name="Goodwin S."/>
            <person name="Spatafora J."/>
            <person name="Crous P."/>
            <person name="Grigoriev I."/>
        </authorList>
    </citation>
    <scope>NUCLEOTIDE SEQUENCE</scope>
    <source>
        <strain evidence="3">CBS 121167</strain>
    </source>
</reference>
<protein>
    <recommendedName>
        <fullName evidence="5">NAD(P)-binding protein</fullName>
    </recommendedName>
</protein>
<dbReference type="AlphaFoldDB" id="A0A6A6B279"/>
<evidence type="ECO:0000256" key="2">
    <source>
        <dbReference type="RuleBase" id="RU000363"/>
    </source>
</evidence>
<evidence type="ECO:0008006" key="5">
    <source>
        <dbReference type="Google" id="ProtNLM"/>
    </source>
</evidence>
<dbReference type="PANTHER" id="PTHR43544">
    <property type="entry name" value="SHORT-CHAIN DEHYDROGENASE/REDUCTASE"/>
    <property type="match status" value="1"/>
</dbReference>
<dbReference type="GO" id="GO:0019748">
    <property type="term" value="P:secondary metabolic process"/>
    <property type="evidence" value="ECO:0007669"/>
    <property type="project" value="TreeGrafter"/>
</dbReference>
<dbReference type="RefSeq" id="XP_033393083.1">
    <property type="nucleotide sequence ID" value="XM_033538443.1"/>
</dbReference>
<gene>
    <name evidence="3" type="ORF">K452DRAFT_257694</name>
</gene>
<dbReference type="PRINTS" id="PR00080">
    <property type="entry name" value="SDRFAMILY"/>
</dbReference>
<evidence type="ECO:0000313" key="4">
    <source>
        <dbReference type="Proteomes" id="UP000799438"/>
    </source>
</evidence>
<sequence length="254" mass="26371">MAASTDSKTIVLITGANSGIGYELASQLLAKGTYHILLCARSPSKGAAAVAALRAQHPTHSSNITSLTLDVTSDVTITAAADKIAQDYGRLDILVNNAGITAATPPLRAQMRLAFDTNATGPAVVGEAFAPLLRAAAARGTTPRIVNVSSGAGSIASRLDKTAFIHDADLLQYRASKAALNMVTVCQAWAFADVGAKVFAFCPGFTVSEISPQNTAEAGARATQESVLPLVDVLEGKRDKEAGMFLHEGGTYPW</sequence>
<evidence type="ECO:0000256" key="1">
    <source>
        <dbReference type="ARBA" id="ARBA00006484"/>
    </source>
</evidence>
<dbReference type="GO" id="GO:0016491">
    <property type="term" value="F:oxidoreductase activity"/>
    <property type="evidence" value="ECO:0007669"/>
    <property type="project" value="TreeGrafter"/>
</dbReference>
<dbReference type="Pfam" id="PF00106">
    <property type="entry name" value="adh_short"/>
    <property type="match status" value="1"/>
</dbReference>
<dbReference type="EMBL" id="ML995503">
    <property type="protein sequence ID" value="KAF2137365.1"/>
    <property type="molecule type" value="Genomic_DNA"/>
</dbReference>
<accession>A0A6A6B279</accession>
<dbReference type="PANTHER" id="PTHR43544:SF32">
    <property type="entry name" value="CHAIN DEHYDROGENASE, PUTATIVE (AFU_ORTHOLOGUE AFUA_5G01530)-RELATED"/>
    <property type="match status" value="1"/>
</dbReference>
<dbReference type="Proteomes" id="UP000799438">
    <property type="component" value="Unassembled WGS sequence"/>
</dbReference>
<keyword evidence="4" id="KW-1185">Reference proteome</keyword>